<dbReference type="RefSeq" id="WP_043776008.1">
    <property type="nucleotide sequence ID" value="NZ_JAME01000166.1"/>
</dbReference>
<dbReference type="PANTHER" id="PTHR42905">
    <property type="entry name" value="PHOSPHOENOLPYRUVATE CARBOXYLASE"/>
    <property type="match status" value="1"/>
</dbReference>
<dbReference type="CDD" id="cd00377">
    <property type="entry name" value="ICL_PEPM"/>
    <property type="match status" value="1"/>
</dbReference>
<sequence>PNKEVVTLPEMVDRIKAAVDARTDPHFVIIARTDALASEGRQSALDRLSACVEAGADIAFPEAVHDLEGFRDFARALPAPILANITEFGQTPLLTVQELAAAQVGMVLYPLSAFRAMNRAAQRTYEAIRRDGTQRGVLDQMQTRMELY</sequence>
<comment type="caution">
    <text evidence="1">The sequence shown here is derived from an EMBL/GenBank/DDBJ whole genome shotgun (WGS) entry which is preliminary data.</text>
</comment>
<dbReference type="InterPro" id="IPR015813">
    <property type="entry name" value="Pyrv/PenolPyrv_kinase-like_dom"/>
</dbReference>
<dbReference type="Pfam" id="PF13714">
    <property type="entry name" value="PEP_mutase"/>
    <property type="match status" value="1"/>
</dbReference>
<dbReference type="STRING" id="1449351.RISW2_05530"/>
<dbReference type="EMBL" id="JAME01000166">
    <property type="protein sequence ID" value="ETX26415.1"/>
    <property type="molecule type" value="Genomic_DNA"/>
</dbReference>
<dbReference type="InterPro" id="IPR040442">
    <property type="entry name" value="Pyrv_kinase-like_dom_sf"/>
</dbReference>
<feature type="non-terminal residue" evidence="1">
    <location>
        <position position="1"/>
    </location>
</feature>
<dbReference type="eggNOG" id="COG2513">
    <property type="taxonomic scope" value="Bacteria"/>
</dbReference>
<reference evidence="1 2" key="1">
    <citation type="submission" date="2014-01" db="EMBL/GenBank/DDBJ databases">
        <title>Roseivivax isoporae LMG 25204 Genome Sequencing.</title>
        <authorList>
            <person name="Lai Q."/>
            <person name="Li G."/>
            <person name="Shao Z."/>
        </authorList>
    </citation>
    <scope>NUCLEOTIDE SEQUENCE [LARGE SCALE GENOMIC DNA]</scope>
    <source>
        <strain evidence="1 2">LMG 25204</strain>
    </source>
</reference>
<dbReference type="SUPFAM" id="SSF51621">
    <property type="entry name" value="Phosphoenolpyruvate/pyruvate domain"/>
    <property type="match status" value="1"/>
</dbReference>
<evidence type="ECO:0008006" key="3">
    <source>
        <dbReference type="Google" id="ProtNLM"/>
    </source>
</evidence>
<dbReference type="GO" id="GO:0046421">
    <property type="term" value="F:methylisocitrate lyase activity"/>
    <property type="evidence" value="ECO:0007669"/>
    <property type="project" value="TreeGrafter"/>
</dbReference>
<proteinExistence type="predicted"/>
<dbReference type="Gene3D" id="3.20.20.60">
    <property type="entry name" value="Phosphoenolpyruvate-binding domains"/>
    <property type="match status" value="1"/>
</dbReference>
<dbReference type="InterPro" id="IPR039556">
    <property type="entry name" value="ICL/PEPM"/>
</dbReference>
<keyword evidence="2" id="KW-1185">Reference proteome</keyword>
<feature type="non-terminal residue" evidence="1">
    <location>
        <position position="148"/>
    </location>
</feature>
<dbReference type="Proteomes" id="UP000023430">
    <property type="component" value="Unassembled WGS sequence"/>
</dbReference>
<dbReference type="AlphaFoldDB" id="X7F0V9"/>
<name>X7F0V9_9RHOB</name>
<dbReference type="GO" id="GO:0019629">
    <property type="term" value="P:propionate catabolic process, 2-methylcitrate cycle"/>
    <property type="evidence" value="ECO:0007669"/>
    <property type="project" value="TreeGrafter"/>
</dbReference>
<organism evidence="1 2">
    <name type="scientific">Roseivivax isoporae LMG 25204</name>
    <dbReference type="NCBI Taxonomy" id="1449351"/>
    <lineage>
        <taxon>Bacteria</taxon>
        <taxon>Pseudomonadati</taxon>
        <taxon>Pseudomonadota</taxon>
        <taxon>Alphaproteobacteria</taxon>
        <taxon>Rhodobacterales</taxon>
        <taxon>Roseobacteraceae</taxon>
        <taxon>Roseivivax</taxon>
    </lineage>
</organism>
<dbReference type="PANTHER" id="PTHR42905:SF5">
    <property type="entry name" value="CARBOXYVINYL-CARBOXYPHOSPHONATE PHOSPHORYLMUTASE, CHLOROPLASTIC"/>
    <property type="match status" value="1"/>
</dbReference>
<protein>
    <recommendedName>
        <fullName evidence="3">Methylisocitrate lyase</fullName>
    </recommendedName>
</protein>
<accession>X7F0V9</accession>
<evidence type="ECO:0000313" key="2">
    <source>
        <dbReference type="Proteomes" id="UP000023430"/>
    </source>
</evidence>
<gene>
    <name evidence="1" type="ORF">RISW2_05530</name>
</gene>
<evidence type="ECO:0000313" key="1">
    <source>
        <dbReference type="EMBL" id="ETX26415.1"/>
    </source>
</evidence>